<name>A0A6C0AW02_9ZZZZ</name>
<dbReference type="AlphaFoldDB" id="A0A6C0AW02"/>
<organism evidence="1">
    <name type="scientific">viral metagenome</name>
    <dbReference type="NCBI Taxonomy" id="1070528"/>
    <lineage>
        <taxon>unclassified sequences</taxon>
        <taxon>metagenomes</taxon>
        <taxon>organismal metagenomes</taxon>
    </lineage>
</organism>
<protein>
    <submittedName>
        <fullName evidence="1">Uncharacterized protein</fullName>
    </submittedName>
</protein>
<accession>A0A6C0AW02</accession>
<dbReference type="EMBL" id="MN738760">
    <property type="protein sequence ID" value="QHS83540.1"/>
    <property type="molecule type" value="Genomic_DNA"/>
</dbReference>
<evidence type="ECO:0000313" key="1">
    <source>
        <dbReference type="EMBL" id="QHS83540.1"/>
    </source>
</evidence>
<reference evidence="1" key="1">
    <citation type="journal article" date="2020" name="Nature">
        <title>Giant virus diversity and host interactions through global metagenomics.</title>
        <authorList>
            <person name="Schulz F."/>
            <person name="Roux S."/>
            <person name="Paez-Espino D."/>
            <person name="Jungbluth S."/>
            <person name="Walsh D.A."/>
            <person name="Denef V.J."/>
            <person name="McMahon K.D."/>
            <person name="Konstantinidis K.T."/>
            <person name="Eloe-Fadrosh E.A."/>
            <person name="Kyrpides N.C."/>
            <person name="Woyke T."/>
        </authorList>
    </citation>
    <scope>NUCLEOTIDE SEQUENCE</scope>
    <source>
        <strain evidence="1">GVMAG-S-ERX555961-36</strain>
    </source>
</reference>
<proteinExistence type="predicted"/>
<sequence>MEFVENERHDMLSFYWKDKLWYRGKNQKQRAISERKHLYNTKGVVISKNETNSNTQTSTVFENPSKLYDYIKTTPEKIRCFYEIIENDSKLYFDIEYENYSLRLTDVLQHLYGILKVLYNIYPIKHILLSAHRFNKKSWHIIFPEYSISYEERKKLSKYLKIYAQPYVDWRVYNKNQPFRLCGCYKPNDFCSKLHLIDDNEDTIFDYDSNTFVYTMVTQILPDSISLKSKYNEY</sequence>